<dbReference type="EMBL" id="CM003147">
    <property type="protein sequence ID" value="KIS68783.1"/>
    <property type="molecule type" value="Genomic_DNA"/>
</dbReference>
<protein>
    <submittedName>
        <fullName evidence="4">Uncharacterized protein</fullName>
    </submittedName>
</protein>
<dbReference type="PANTHER" id="PTHR40633:SF1">
    <property type="entry name" value="GPI ANCHORED SERINE-THREONINE RICH PROTEIN (AFU_ORTHOLOGUE AFUA_1G03630)"/>
    <property type="match status" value="1"/>
</dbReference>
<dbReference type="OMA" id="GACDIPG"/>
<dbReference type="RefSeq" id="XP_011389739.1">
    <property type="nucleotide sequence ID" value="XM_011391437.1"/>
</dbReference>
<dbReference type="PANTHER" id="PTHR40633">
    <property type="entry name" value="MATRIX PROTEIN, PUTATIVE (AFU_ORTHOLOGUE AFUA_8G05410)-RELATED"/>
    <property type="match status" value="1"/>
</dbReference>
<organism evidence="4 5">
    <name type="scientific">Mycosarcoma maydis</name>
    <name type="common">Corn smut fungus</name>
    <name type="synonym">Ustilago maydis</name>
    <dbReference type="NCBI Taxonomy" id="5270"/>
    <lineage>
        <taxon>Eukaryota</taxon>
        <taxon>Fungi</taxon>
        <taxon>Dikarya</taxon>
        <taxon>Basidiomycota</taxon>
        <taxon>Ustilaginomycotina</taxon>
        <taxon>Ustilaginomycetes</taxon>
        <taxon>Ustilaginales</taxon>
        <taxon>Ustilaginaceae</taxon>
        <taxon>Mycosarcoma</taxon>
    </lineage>
</organism>
<gene>
    <name evidence="4" type="ORF">UMAG_03349</name>
</gene>
<dbReference type="AlphaFoldDB" id="A0A0D1CQ73"/>
<keyword evidence="2" id="KW-1133">Transmembrane helix</keyword>
<feature type="region of interest" description="Disordered" evidence="1">
    <location>
        <begin position="24"/>
        <end position="56"/>
    </location>
</feature>
<reference evidence="4 5" key="1">
    <citation type="journal article" date="2006" name="Nature">
        <title>Insights from the genome of the biotrophic fungal plant pathogen Ustilago maydis.</title>
        <authorList>
            <person name="Kamper J."/>
            <person name="Kahmann R."/>
            <person name="Bolker M."/>
            <person name="Ma L.J."/>
            <person name="Brefort T."/>
            <person name="Saville B.J."/>
            <person name="Banuett F."/>
            <person name="Kronstad J.W."/>
            <person name="Gold S.E."/>
            <person name="Muller O."/>
            <person name="Perlin M.H."/>
            <person name="Wosten H.A."/>
            <person name="de Vries R."/>
            <person name="Ruiz-Herrera J."/>
            <person name="Reynaga-Pena C.G."/>
            <person name="Snetselaar K."/>
            <person name="McCann M."/>
            <person name="Perez-Martin J."/>
            <person name="Feldbrugge M."/>
            <person name="Basse C.W."/>
            <person name="Steinberg G."/>
            <person name="Ibeas J.I."/>
            <person name="Holloman W."/>
            <person name="Guzman P."/>
            <person name="Farman M."/>
            <person name="Stajich J.E."/>
            <person name="Sentandreu R."/>
            <person name="Gonzalez-Prieto J.M."/>
            <person name="Kennell J.C."/>
            <person name="Molina L."/>
            <person name="Schirawski J."/>
            <person name="Mendoza-Mendoza A."/>
            <person name="Greilinger D."/>
            <person name="Munch K."/>
            <person name="Rossel N."/>
            <person name="Scherer M."/>
            <person name="Vranes M."/>
            <person name="Ladendorf O."/>
            <person name="Vincon V."/>
            <person name="Fuchs U."/>
            <person name="Sandrock B."/>
            <person name="Meng S."/>
            <person name="Ho E.C."/>
            <person name="Cahill M.J."/>
            <person name="Boyce K.J."/>
            <person name="Klose J."/>
            <person name="Klosterman S.J."/>
            <person name="Deelstra H.J."/>
            <person name="Ortiz-Castellanos L."/>
            <person name="Li W."/>
            <person name="Sanchez-Alonso P."/>
            <person name="Schreier P.H."/>
            <person name="Hauser-Hahn I."/>
            <person name="Vaupel M."/>
            <person name="Koopmann E."/>
            <person name="Friedrich G."/>
            <person name="Voss H."/>
            <person name="Schluter T."/>
            <person name="Margolis J."/>
            <person name="Platt D."/>
            <person name="Swimmer C."/>
            <person name="Gnirke A."/>
            <person name="Chen F."/>
            <person name="Vysotskaia V."/>
            <person name="Mannhaupt G."/>
            <person name="Guldener U."/>
            <person name="Munsterkotter M."/>
            <person name="Haase D."/>
            <person name="Oesterheld M."/>
            <person name="Mewes H.W."/>
            <person name="Mauceli E.W."/>
            <person name="DeCaprio D."/>
            <person name="Wade C.M."/>
            <person name="Butler J."/>
            <person name="Young S."/>
            <person name="Jaffe D.B."/>
            <person name="Calvo S."/>
            <person name="Nusbaum C."/>
            <person name="Galagan J."/>
            <person name="Birren B.W."/>
        </authorList>
    </citation>
    <scope>NUCLEOTIDE SEQUENCE [LARGE SCALE GENOMIC DNA]</scope>
    <source>
        <strain evidence="5">DSM 14603 / FGSC 9021 / UM521</strain>
    </source>
</reference>
<evidence type="ECO:0000256" key="2">
    <source>
        <dbReference type="SAM" id="Phobius"/>
    </source>
</evidence>
<feature type="signal peptide" evidence="3">
    <location>
        <begin position="1"/>
        <end position="19"/>
    </location>
</feature>
<accession>A0A0D1CQ73</accession>
<dbReference type="KEGG" id="uma:UMAG_03349"/>
<evidence type="ECO:0000256" key="3">
    <source>
        <dbReference type="SAM" id="SignalP"/>
    </source>
</evidence>
<feature type="transmembrane region" description="Helical" evidence="2">
    <location>
        <begin position="328"/>
        <end position="348"/>
    </location>
</feature>
<feature type="compositionally biased region" description="Low complexity" evidence="1">
    <location>
        <begin position="290"/>
        <end position="311"/>
    </location>
</feature>
<dbReference type="InParanoid" id="A0A0D1CQ73"/>
<dbReference type="OrthoDB" id="2564904at2759"/>
<dbReference type="Proteomes" id="UP000000561">
    <property type="component" value="Chromosome 8"/>
</dbReference>
<dbReference type="GeneID" id="23563827"/>
<feature type="chain" id="PRO_5002239897" evidence="3">
    <location>
        <begin position="20"/>
        <end position="349"/>
    </location>
</feature>
<keyword evidence="2" id="KW-0812">Transmembrane</keyword>
<sequence length="349" mass="35678">MRFGGLAATVAALTGLVEAQTSVSAISGDGPPAPSLSRTAALGSWTPKPVSDGLTQPSLTGMGRTIYINSASDFCLLMPPDPTTQNLVDAEAVAVSYCINPVNGSRPMPDGLIKTAHFRRTPSYIQISGTYDPAVMNLGSNDCGGEYDSEGAEGIGNPAGVTMRNGSYFTQFIGACDIPGHPVFCMRMCPNYEYCRNTFDLMGCLWNQPGDYDQPQAFTNCDANADLPIGVYNSSYTFSQGMSVTPAPVTAPASSNCQTVVSPTASGVTYTWNQVAAASATAMSTGKAGSGSSRSPSSSTTSGSTSTSTSSSGGGGSKNGASSVLGVVNVYALGATVVVGVIMSGTWLV</sequence>
<evidence type="ECO:0000313" key="4">
    <source>
        <dbReference type="EMBL" id="KIS68783.1"/>
    </source>
</evidence>
<feature type="region of interest" description="Disordered" evidence="1">
    <location>
        <begin position="285"/>
        <end position="318"/>
    </location>
</feature>
<keyword evidence="5" id="KW-1185">Reference proteome</keyword>
<proteinExistence type="predicted"/>
<name>A0A0D1CQ73_MYCMD</name>
<keyword evidence="2" id="KW-0472">Membrane</keyword>
<dbReference type="eggNOG" id="ENOG502RYPN">
    <property type="taxonomic scope" value="Eukaryota"/>
</dbReference>
<evidence type="ECO:0000313" key="5">
    <source>
        <dbReference type="Proteomes" id="UP000000561"/>
    </source>
</evidence>
<evidence type="ECO:0000256" key="1">
    <source>
        <dbReference type="SAM" id="MobiDB-lite"/>
    </source>
</evidence>
<dbReference type="VEuPathDB" id="FungiDB:UMAG_03349"/>
<dbReference type="InterPro" id="IPR052982">
    <property type="entry name" value="SRP1/TIP1-like"/>
</dbReference>
<keyword evidence="3" id="KW-0732">Signal</keyword>